<dbReference type="InterPro" id="IPR029442">
    <property type="entry name" value="GyrI-like"/>
</dbReference>
<protein>
    <submittedName>
        <fullName evidence="2">AraC family transcriptional regulator</fullName>
    </submittedName>
</protein>
<feature type="domain" description="AraC effector-binding" evidence="1">
    <location>
        <begin position="3"/>
        <end position="153"/>
    </location>
</feature>
<dbReference type="SMART" id="SM00871">
    <property type="entry name" value="AraC_E_bind"/>
    <property type="match status" value="1"/>
</dbReference>
<dbReference type="RefSeq" id="WP_135207103.1">
    <property type="nucleotide sequence ID" value="NZ_SPVF01000128.1"/>
</dbReference>
<comment type="caution">
    <text evidence="2">The sequence shown here is derived from an EMBL/GenBank/DDBJ whole genome shotgun (WGS) entry which is preliminary data.</text>
</comment>
<dbReference type="InterPro" id="IPR011256">
    <property type="entry name" value="Reg_factor_effector_dom_sf"/>
</dbReference>
<dbReference type="SUPFAM" id="SSF55136">
    <property type="entry name" value="Probable bacterial effector-binding domain"/>
    <property type="match status" value="1"/>
</dbReference>
<dbReference type="InterPro" id="IPR010499">
    <property type="entry name" value="AraC_E-bd"/>
</dbReference>
<dbReference type="Proteomes" id="UP000298438">
    <property type="component" value="Unassembled WGS sequence"/>
</dbReference>
<dbReference type="EMBL" id="SPVF01000128">
    <property type="protein sequence ID" value="TFW20859.1"/>
    <property type="molecule type" value="Genomic_DNA"/>
</dbReference>
<sequence>MIDTPTIVQALARPCAAIRITIPRAQIREMMHPAMQEVMQVLAAQGVRPAGPMFSHHVQLPAETFDFAVGVPVEEPFTPAGRVQAWELPAARVARTVYHGGYEGLGDAWGELGQWVTAQGHTSAHSLWEFYAAGPESSADPQQWRTEFNWPLRD</sequence>
<dbReference type="Pfam" id="PF06445">
    <property type="entry name" value="GyrI-like"/>
    <property type="match status" value="1"/>
</dbReference>
<accession>A0A4Y9SDP0</accession>
<evidence type="ECO:0000313" key="3">
    <source>
        <dbReference type="Proteomes" id="UP000298438"/>
    </source>
</evidence>
<gene>
    <name evidence="2" type="ORF">E4L96_10215</name>
</gene>
<dbReference type="Gene3D" id="3.20.80.10">
    <property type="entry name" value="Regulatory factor, effector binding domain"/>
    <property type="match status" value="1"/>
</dbReference>
<proteinExistence type="predicted"/>
<name>A0A4Y9SDP0_9BURK</name>
<evidence type="ECO:0000259" key="1">
    <source>
        <dbReference type="SMART" id="SM00871"/>
    </source>
</evidence>
<keyword evidence="3" id="KW-1185">Reference proteome</keyword>
<reference evidence="2 3" key="1">
    <citation type="submission" date="2019-03" db="EMBL/GenBank/DDBJ databases">
        <title>Draft Genome Sequence of Massilia arenosa sp. nov., a Novel Massilia Species Isolated from a Sandy-loam Maize Soil.</title>
        <authorList>
            <person name="Raths R."/>
            <person name="Peta V."/>
            <person name="Bucking H."/>
        </authorList>
    </citation>
    <scope>NUCLEOTIDE SEQUENCE [LARGE SCALE GENOMIC DNA]</scope>
    <source>
        <strain evidence="2 3">MC02</strain>
    </source>
</reference>
<dbReference type="OrthoDB" id="795001at2"/>
<dbReference type="AlphaFoldDB" id="A0A4Y9SDP0"/>
<evidence type="ECO:0000313" key="2">
    <source>
        <dbReference type="EMBL" id="TFW20859.1"/>
    </source>
</evidence>
<organism evidence="2 3">
    <name type="scientific">Zemynaea arenosa</name>
    <dbReference type="NCBI Taxonomy" id="2561931"/>
    <lineage>
        <taxon>Bacteria</taxon>
        <taxon>Pseudomonadati</taxon>
        <taxon>Pseudomonadota</taxon>
        <taxon>Betaproteobacteria</taxon>
        <taxon>Burkholderiales</taxon>
        <taxon>Oxalobacteraceae</taxon>
        <taxon>Telluria group</taxon>
        <taxon>Zemynaea</taxon>
    </lineage>
</organism>